<feature type="transmembrane region" description="Helical" evidence="1">
    <location>
        <begin position="31"/>
        <end position="53"/>
    </location>
</feature>
<gene>
    <name evidence="2" type="ORF">CS062_25425</name>
</gene>
<evidence type="ECO:0000313" key="2">
    <source>
        <dbReference type="EMBL" id="PIM50366.1"/>
    </source>
</evidence>
<name>A0A2G9C1S3_9BURK</name>
<sequence>MLAFCAAASISKIYFAQPLLGALAHDFALSNAWVSGIIGATQVGCALALTLVVP</sequence>
<evidence type="ECO:0000256" key="1">
    <source>
        <dbReference type="SAM" id="Phobius"/>
    </source>
</evidence>
<evidence type="ECO:0000313" key="3">
    <source>
        <dbReference type="Proteomes" id="UP000231501"/>
    </source>
</evidence>
<protein>
    <submittedName>
        <fullName evidence="2">MFS transporter</fullName>
    </submittedName>
</protein>
<dbReference type="AlphaFoldDB" id="A0A2G9C1S3"/>
<organism evidence="2 3">
    <name type="scientific">Roseateles chitinivorans</name>
    <dbReference type="NCBI Taxonomy" id="2917965"/>
    <lineage>
        <taxon>Bacteria</taxon>
        <taxon>Pseudomonadati</taxon>
        <taxon>Pseudomonadota</taxon>
        <taxon>Betaproteobacteria</taxon>
        <taxon>Burkholderiales</taxon>
        <taxon>Sphaerotilaceae</taxon>
        <taxon>Roseateles</taxon>
    </lineage>
</organism>
<feature type="non-terminal residue" evidence="2">
    <location>
        <position position="54"/>
    </location>
</feature>
<keyword evidence="3" id="KW-1185">Reference proteome</keyword>
<dbReference type="Proteomes" id="UP000231501">
    <property type="component" value="Unassembled WGS sequence"/>
</dbReference>
<dbReference type="EMBL" id="PEOG01000238">
    <property type="protein sequence ID" value="PIM50366.1"/>
    <property type="molecule type" value="Genomic_DNA"/>
</dbReference>
<keyword evidence="1" id="KW-0472">Membrane</keyword>
<keyword evidence="1" id="KW-1133">Transmembrane helix</keyword>
<proteinExistence type="predicted"/>
<accession>A0A2G9C1S3</accession>
<keyword evidence="1" id="KW-0812">Transmembrane</keyword>
<reference evidence="2 3" key="1">
    <citation type="submission" date="2017-11" db="EMBL/GenBank/DDBJ databases">
        <title>Draft genome sequence of Mitsuaria sp. HWN-4.</title>
        <authorList>
            <person name="Gundlapally S.R."/>
        </authorList>
    </citation>
    <scope>NUCLEOTIDE SEQUENCE [LARGE SCALE GENOMIC DNA]</scope>
    <source>
        <strain evidence="2 3">HWN-4</strain>
    </source>
</reference>
<comment type="caution">
    <text evidence="2">The sequence shown here is derived from an EMBL/GenBank/DDBJ whole genome shotgun (WGS) entry which is preliminary data.</text>
</comment>